<protein>
    <submittedName>
        <fullName evidence="1">Uncharacterized protein</fullName>
    </submittedName>
</protein>
<gene>
    <name evidence="1" type="ORF">BD410DRAFT_367495</name>
</gene>
<accession>A0A4Y7Q1A4</accession>
<proteinExistence type="predicted"/>
<keyword evidence="2" id="KW-1185">Reference proteome</keyword>
<dbReference type="Proteomes" id="UP000294933">
    <property type="component" value="Unassembled WGS sequence"/>
</dbReference>
<name>A0A4Y7Q1A4_9AGAM</name>
<dbReference type="VEuPathDB" id="FungiDB:BD410DRAFT_367495"/>
<reference evidence="1 2" key="1">
    <citation type="submission" date="2018-06" db="EMBL/GenBank/DDBJ databases">
        <title>A transcriptomic atlas of mushroom development highlights an independent origin of complex multicellularity.</title>
        <authorList>
            <consortium name="DOE Joint Genome Institute"/>
            <person name="Krizsan K."/>
            <person name="Almasi E."/>
            <person name="Merenyi Z."/>
            <person name="Sahu N."/>
            <person name="Viragh M."/>
            <person name="Koszo T."/>
            <person name="Mondo S."/>
            <person name="Kiss B."/>
            <person name="Balint B."/>
            <person name="Kues U."/>
            <person name="Barry K."/>
            <person name="Hegedus J.C."/>
            <person name="Henrissat B."/>
            <person name="Johnson J."/>
            <person name="Lipzen A."/>
            <person name="Ohm R."/>
            <person name="Nagy I."/>
            <person name="Pangilinan J."/>
            <person name="Yan J."/>
            <person name="Xiong Y."/>
            <person name="Grigoriev I.V."/>
            <person name="Hibbett D.S."/>
            <person name="Nagy L.G."/>
        </authorList>
    </citation>
    <scope>NUCLEOTIDE SEQUENCE [LARGE SCALE GENOMIC DNA]</scope>
    <source>
        <strain evidence="1 2">SZMC22713</strain>
    </source>
</reference>
<dbReference type="AlphaFoldDB" id="A0A4Y7Q1A4"/>
<organism evidence="1 2">
    <name type="scientific">Rickenella mellea</name>
    <dbReference type="NCBI Taxonomy" id="50990"/>
    <lineage>
        <taxon>Eukaryota</taxon>
        <taxon>Fungi</taxon>
        <taxon>Dikarya</taxon>
        <taxon>Basidiomycota</taxon>
        <taxon>Agaricomycotina</taxon>
        <taxon>Agaricomycetes</taxon>
        <taxon>Hymenochaetales</taxon>
        <taxon>Rickenellaceae</taxon>
        <taxon>Rickenella</taxon>
    </lineage>
</organism>
<sequence>MCQHSHGRDIEGDHAILRLIHGSTGGAQRYGHLQLTMVFRNCLVASRCWCRGISVPGIFTWVLCAYAAGMPRLPSPAQYDEFKVNGVDVISGWGH</sequence>
<evidence type="ECO:0000313" key="2">
    <source>
        <dbReference type="Proteomes" id="UP000294933"/>
    </source>
</evidence>
<dbReference type="EMBL" id="ML170187">
    <property type="protein sequence ID" value="TDL20570.1"/>
    <property type="molecule type" value="Genomic_DNA"/>
</dbReference>
<evidence type="ECO:0000313" key="1">
    <source>
        <dbReference type="EMBL" id="TDL20570.1"/>
    </source>
</evidence>